<keyword evidence="5" id="KW-0720">Serine protease</keyword>
<dbReference type="SUPFAM" id="SSF50494">
    <property type="entry name" value="Trypsin-like serine proteases"/>
    <property type="match status" value="1"/>
</dbReference>
<name>A0ABT7HN25_9BACT</name>
<dbReference type="Gene3D" id="2.30.42.10">
    <property type="match status" value="1"/>
</dbReference>
<dbReference type="EC" id="3.4.21.107" evidence="8"/>
<dbReference type="InterPro" id="IPR036034">
    <property type="entry name" value="PDZ_sf"/>
</dbReference>
<dbReference type="PANTHER" id="PTHR43343">
    <property type="entry name" value="PEPTIDASE S12"/>
    <property type="match status" value="1"/>
</dbReference>
<dbReference type="InterPro" id="IPR001940">
    <property type="entry name" value="Peptidase_S1C"/>
</dbReference>
<feature type="chain" id="PRO_5045761847" evidence="6">
    <location>
        <begin position="18"/>
        <end position="470"/>
    </location>
</feature>
<evidence type="ECO:0000256" key="5">
    <source>
        <dbReference type="ARBA" id="ARBA00022825"/>
    </source>
</evidence>
<gene>
    <name evidence="8" type="ORF">NYG85_02885</name>
</gene>
<organism evidence="8 9">
    <name type="scientific">Campylobacter gastrosuis</name>
    <dbReference type="NCBI Taxonomy" id="2974576"/>
    <lineage>
        <taxon>Bacteria</taxon>
        <taxon>Pseudomonadati</taxon>
        <taxon>Campylobacterota</taxon>
        <taxon>Epsilonproteobacteria</taxon>
        <taxon>Campylobacterales</taxon>
        <taxon>Campylobacteraceae</taxon>
        <taxon>Campylobacter</taxon>
    </lineage>
</organism>
<protein>
    <submittedName>
        <fullName evidence="8">Do family serine endopeptidase</fullName>
        <ecNumber evidence="8">3.4.21.107</ecNumber>
    </submittedName>
</protein>
<proteinExistence type="predicted"/>
<reference evidence="8" key="2">
    <citation type="journal article" date="2023" name="Microorganisms">
        <title>Isolation and Genomic Characteristics of Cat-Borne Campylobacter felis sp. nov. and Sheep-Borne Campylobacter ovis sp. nov.</title>
        <authorList>
            <person name="Wang H."/>
            <person name="Li Y."/>
            <person name="Gu Y."/>
            <person name="Zhou G."/>
            <person name="Chen X."/>
            <person name="Zhang X."/>
            <person name="Shao Z."/>
            <person name="Zhang J."/>
            <person name="Zhang M."/>
        </authorList>
    </citation>
    <scope>NUCLEOTIDE SEQUENCE</scope>
    <source>
        <strain evidence="8">PS10</strain>
    </source>
</reference>
<feature type="domain" description="PDZ" evidence="7">
    <location>
        <begin position="376"/>
        <end position="440"/>
    </location>
</feature>
<keyword evidence="4 8" id="KW-0378">Hydrolase</keyword>
<evidence type="ECO:0000313" key="8">
    <source>
        <dbReference type="EMBL" id="MDL0088321.1"/>
    </source>
</evidence>
<feature type="domain" description="PDZ" evidence="7">
    <location>
        <begin position="267"/>
        <end position="331"/>
    </location>
</feature>
<dbReference type="Pfam" id="PF13180">
    <property type="entry name" value="PDZ_2"/>
    <property type="match status" value="1"/>
</dbReference>
<dbReference type="Gene3D" id="2.40.10.120">
    <property type="match status" value="1"/>
</dbReference>
<keyword evidence="1" id="KW-0645">Protease</keyword>
<evidence type="ECO:0000256" key="2">
    <source>
        <dbReference type="ARBA" id="ARBA00022729"/>
    </source>
</evidence>
<dbReference type="RefSeq" id="WP_284936970.1">
    <property type="nucleotide sequence ID" value="NZ_JANURM010000002.1"/>
</dbReference>
<keyword evidence="3" id="KW-0677">Repeat</keyword>
<dbReference type="SMART" id="SM00228">
    <property type="entry name" value="PDZ"/>
    <property type="match status" value="2"/>
</dbReference>
<evidence type="ECO:0000313" key="9">
    <source>
        <dbReference type="Proteomes" id="UP001173801"/>
    </source>
</evidence>
<dbReference type="Gene3D" id="2.30.42.60">
    <property type="match status" value="1"/>
</dbReference>
<dbReference type="Pfam" id="PF13365">
    <property type="entry name" value="Trypsin_2"/>
    <property type="match status" value="1"/>
</dbReference>
<evidence type="ECO:0000256" key="6">
    <source>
        <dbReference type="SAM" id="SignalP"/>
    </source>
</evidence>
<dbReference type="InterPro" id="IPR011782">
    <property type="entry name" value="Pept_S1C_Do"/>
</dbReference>
<dbReference type="InterPro" id="IPR001478">
    <property type="entry name" value="PDZ"/>
</dbReference>
<evidence type="ECO:0000256" key="1">
    <source>
        <dbReference type="ARBA" id="ARBA00022670"/>
    </source>
</evidence>
<evidence type="ECO:0000259" key="7">
    <source>
        <dbReference type="PROSITE" id="PS50106"/>
    </source>
</evidence>
<accession>A0ABT7HN25</accession>
<dbReference type="InterPro" id="IPR009003">
    <property type="entry name" value="Peptidase_S1_PA"/>
</dbReference>
<keyword evidence="9" id="KW-1185">Reference proteome</keyword>
<dbReference type="InterPro" id="IPR051201">
    <property type="entry name" value="Chloro_Bact_Ser_Proteases"/>
</dbReference>
<reference evidence="8" key="1">
    <citation type="submission" date="2022-08" db="EMBL/GenBank/DDBJ databases">
        <authorList>
            <person name="Wang H."/>
        </authorList>
    </citation>
    <scope>NUCLEOTIDE SEQUENCE</scope>
    <source>
        <strain evidence="8">PS10</strain>
    </source>
</reference>
<feature type="signal peptide" evidence="6">
    <location>
        <begin position="1"/>
        <end position="17"/>
    </location>
</feature>
<dbReference type="PROSITE" id="PS50106">
    <property type="entry name" value="PDZ"/>
    <property type="match status" value="2"/>
</dbReference>
<dbReference type="PRINTS" id="PR00834">
    <property type="entry name" value="PROTEASES2C"/>
</dbReference>
<dbReference type="SUPFAM" id="SSF50156">
    <property type="entry name" value="PDZ domain-like"/>
    <property type="match status" value="2"/>
</dbReference>
<dbReference type="GO" id="GO:0016787">
    <property type="term" value="F:hydrolase activity"/>
    <property type="evidence" value="ECO:0007669"/>
    <property type="project" value="UniProtKB-KW"/>
</dbReference>
<keyword evidence="2 6" id="KW-0732">Signal</keyword>
<dbReference type="EMBL" id="JANURM010000002">
    <property type="protein sequence ID" value="MDL0088321.1"/>
    <property type="molecule type" value="Genomic_DNA"/>
</dbReference>
<dbReference type="PANTHER" id="PTHR43343:SF3">
    <property type="entry name" value="PROTEASE DO-LIKE 8, CHLOROPLASTIC"/>
    <property type="match status" value="1"/>
</dbReference>
<comment type="caution">
    <text evidence="8">The sequence shown here is derived from an EMBL/GenBank/DDBJ whole genome shotgun (WGS) entry which is preliminary data.</text>
</comment>
<sequence>MKKLTLISIISATFLLADSINFNDAPQDIVRVSPFENKDNVVLSYHNSIAKAKQSVVNISTTKQTSGVTNGIEQMFNDPFFKEFFGFNFGVPQERQKSTSLGSGVIISQNGYIVTNNHVIEDSEQIIVTLPNSEKEYKAKLIGADPKTDLAVIKIEAQGLSAIAIADSSKLLEGDVVFAIGNPFGVGSSITRGIVSALNKNNIGLNQYENFIQTDASINPGNSGGALVDSRGALVGINSAILSRGGDSSGIGFAIPASMVKDIAKKLISDGKIERGYIGVMIANLNEQQKELYQNKEGALISSVEKDFPADKAGLKRGDLVIAVDDKPIKNANDLKNFIGSLSPNSQINVTFERGGKVSSVKIKLTNMSVDSKNLKDDAGIDGLSITNLNDEIRRKYKINPDISGVMVSDVKQGSKAAEFGFERGDIVMQIGDDVIKDVNSFVAVLKRLNGKKTLAWVNRGGVMHGLVIR</sequence>
<evidence type="ECO:0000256" key="4">
    <source>
        <dbReference type="ARBA" id="ARBA00022801"/>
    </source>
</evidence>
<evidence type="ECO:0000256" key="3">
    <source>
        <dbReference type="ARBA" id="ARBA00022737"/>
    </source>
</evidence>
<dbReference type="NCBIfam" id="TIGR02037">
    <property type="entry name" value="degP_htrA_DO"/>
    <property type="match status" value="1"/>
</dbReference>
<dbReference type="Proteomes" id="UP001173801">
    <property type="component" value="Unassembled WGS sequence"/>
</dbReference>